<organism evidence="2 3">
    <name type="scientific">Phycomyces blakesleeanus</name>
    <dbReference type="NCBI Taxonomy" id="4837"/>
    <lineage>
        <taxon>Eukaryota</taxon>
        <taxon>Fungi</taxon>
        <taxon>Fungi incertae sedis</taxon>
        <taxon>Mucoromycota</taxon>
        <taxon>Mucoromycotina</taxon>
        <taxon>Mucoromycetes</taxon>
        <taxon>Mucorales</taxon>
        <taxon>Phycomycetaceae</taxon>
        <taxon>Phycomyces</taxon>
    </lineage>
</organism>
<feature type="transmembrane region" description="Helical" evidence="1">
    <location>
        <begin position="5"/>
        <end position="22"/>
    </location>
</feature>
<proteinExistence type="predicted"/>
<dbReference type="Proteomes" id="UP001448207">
    <property type="component" value="Unassembled WGS sequence"/>
</dbReference>
<evidence type="ECO:0000313" key="2">
    <source>
        <dbReference type="EMBL" id="KAL0081838.1"/>
    </source>
</evidence>
<evidence type="ECO:0000256" key="1">
    <source>
        <dbReference type="SAM" id="Phobius"/>
    </source>
</evidence>
<keyword evidence="3" id="KW-1185">Reference proteome</keyword>
<name>A0ABR3AU36_PHYBL</name>
<keyword evidence="1" id="KW-0812">Transmembrane</keyword>
<accession>A0ABR3AU36</accession>
<sequence length="75" mass="8980">MLNNIYIYSIFFSLPIKIWYYIDPLDLIVTMDTMVTMATNYRFTILWLNIKVGFNKIKFIFTAKSFDFLFSEGLN</sequence>
<keyword evidence="1" id="KW-0472">Membrane</keyword>
<gene>
    <name evidence="2" type="ORF">J3Q64DRAFT_1753761</name>
</gene>
<evidence type="ECO:0000313" key="3">
    <source>
        <dbReference type="Proteomes" id="UP001448207"/>
    </source>
</evidence>
<protein>
    <submittedName>
        <fullName evidence="2">Uncharacterized protein</fullName>
    </submittedName>
</protein>
<dbReference type="EMBL" id="JBCLYO010000016">
    <property type="protein sequence ID" value="KAL0081838.1"/>
    <property type="molecule type" value="Genomic_DNA"/>
</dbReference>
<feature type="transmembrane region" description="Helical" evidence="1">
    <location>
        <begin position="28"/>
        <end position="48"/>
    </location>
</feature>
<keyword evidence="1" id="KW-1133">Transmembrane helix</keyword>
<reference evidence="2 3" key="1">
    <citation type="submission" date="2024-04" db="EMBL/GenBank/DDBJ databases">
        <title>Symmetric and asymmetric DNA N6-adenine methylation regulates different biological responses in Mucorales.</title>
        <authorList>
            <consortium name="Lawrence Berkeley National Laboratory"/>
            <person name="Lax C."/>
            <person name="Mondo S.J."/>
            <person name="Osorio-Concepcion M."/>
            <person name="Muszewska A."/>
            <person name="Corrochano-Luque M."/>
            <person name="Gutierrez G."/>
            <person name="Riley R."/>
            <person name="Lipzen A."/>
            <person name="Guo J."/>
            <person name="Hundley H."/>
            <person name="Amirebrahimi M."/>
            <person name="Ng V."/>
            <person name="Lorenzo-Gutierrez D."/>
            <person name="Binder U."/>
            <person name="Yang J."/>
            <person name="Song Y."/>
            <person name="Canovas D."/>
            <person name="Navarro E."/>
            <person name="Freitag M."/>
            <person name="Gabaldon T."/>
            <person name="Grigoriev I.V."/>
            <person name="Corrochano L.M."/>
            <person name="Nicolas F.E."/>
            <person name="Garre V."/>
        </authorList>
    </citation>
    <scope>NUCLEOTIDE SEQUENCE [LARGE SCALE GENOMIC DNA]</scope>
    <source>
        <strain evidence="2 3">L51</strain>
    </source>
</reference>
<comment type="caution">
    <text evidence="2">The sequence shown here is derived from an EMBL/GenBank/DDBJ whole genome shotgun (WGS) entry which is preliminary data.</text>
</comment>